<dbReference type="RefSeq" id="XP_008605515.1">
    <property type="nucleotide sequence ID" value="XM_008607293.1"/>
</dbReference>
<dbReference type="Pfam" id="PF25782">
    <property type="entry name" value="TPR_CAND1"/>
    <property type="match status" value="1"/>
</dbReference>
<dbReference type="OMA" id="AYIPHFQ"/>
<dbReference type="InterPro" id="IPR013932">
    <property type="entry name" value="TATA-bd_TIP120"/>
</dbReference>
<dbReference type="AlphaFoldDB" id="T0R139"/>
<evidence type="ECO:0000256" key="3">
    <source>
        <dbReference type="ARBA" id="ARBA00022786"/>
    </source>
</evidence>
<gene>
    <name evidence="6" type="ORF">SDRG_01749</name>
</gene>
<dbReference type="GO" id="GO:0010265">
    <property type="term" value="P:SCF complex assembly"/>
    <property type="evidence" value="ECO:0007669"/>
    <property type="project" value="InterPro"/>
</dbReference>
<dbReference type="Pfam" id="PF08623">
    <property type="entry name" value="TIP120"/>
    <property type="match status" value="1"/>
</dbReference>
<dbReference type="Proteomes" id="UP000030762">
    <property type="component" value="Unassembled WGS sequence"/>
</dbReference>
<dbReference type="VEuPathDB" id="FungiDB:SDRG_01749"/>
<sequence>MRGTTVFTALLEKTTDFDKDERYMATSDLCNELQNDVELGPDLERKICAAVLKQLDDKSNDVQSIAVKCLGILVTKVQEKQVGDICEKLCDLIFTGKPELRDIYSIGLKTILTDVSQKTGASISTALCGRLLNGISHYADQAIKSETLDILTELLKRFGADFQSEHVAIMDLLLKELSDERAFVRKRVTSCLGALGVVAADALLHRLVEHLLQSVENNHEADKRTLIQTIGTLSRSVGHRLGRHLPVIVPLFLTFCGSPDDESMQNDVSNELRENCFQGLESFLLRCHAEITAHVKNIIATAMKFTKYDPNYMYDSENEDMDEDMDDEEQYSEPEDNDYSDDDDASWKVRRAALRVMSAVITTRPELLDDIYAECSEPLISRFKEREESVRIDVFSVFSDLLRVTLVHLAPVSSGNPEAGGHPALVRQRSCGGQLHTRVGTILSAANKQLGPKISVATRCAVFGMLRELAQVEEGQLGPFMDSLMPNILKALEDRNSSLKLDALLFLRQLMATHEPSLFTKHMKAIVHLAVVNASDEWYKIVAKSLSLIGTIVHVIRPSTDAVLVQDMAVFVQPLFNAVLPRLKAYDIDQEIKDGAIASMGLIISTIGDHLSRDDLNAVLPMILERMQNEITRIAAMKSLSTIARSPLPLDLSIILTDAIVCLSQLLRQQSRTLKQTALDTLIALVQSKGASVAAASLSDTIQEASALISDSDLQLSQLSLTLVSAILTTSPSAASDAVVVTKALPNALLLSASALLQGPALEALFVLLRQLVAAESHGFEALFHALYTVDRPDASKHALHNVARCIAAISLQTSPDLQKKAYDTWVQGIATPGASKHLALFCVGEFGRKTNIQPFGDAREIILANFASQSEEVKHAAAFALGSICVGNMTSYLPTILEELKKGKHTYLLLSALKEVLGCKSSDLKAFVSTVVPVLHSHCETEEEGVRNMVAECLGKLALVEPHTILPSVTAMCAPSVPVKTRWTAVTCLRFCMACGPNGAPIRELTVSPFVAALKDEDMGVRRAALITLNAAAHHQPAFLKDHVRGEILPVLYDTMRIKLERTVDLGPFKHKVDDGLVLRKGAYACIDTLLDTLPREVDAIAFVEYLKLGLEDHDDVQMLSHQILIKLCNVEPGVVLSALDMLSVALDKTTNRRPKDTQVGSEVDRVNDVIRSALRAVDAVSCVRESDSNPKWKTLMDKIKKTDNLSTMLEGIKLERGADA</sequence>
<organism evidence="6 7">
    <name type="scientific">Saprolegnia diclina (strain VS20)</name>
    <dbReference type="NCBI Taxonomy" id="1156394"/>
    <lineage>
        <taxon>Eukaryota</taxon>
        <taxon>Sar</taxon>
        <taxon>Stramenopiles</taxon>
        <taxon>Oomycota</taxon>
        <taxon>Saprolegniomycetes</taxon>
        <taxon>Saprolegniales</taxon>
        <taxon>Saprolegniaceae</taxon>
        <taxon>Saprolegnia</taxon>
    </lineage>
</organism>
<evidence type="ECO:0000259" key="5">
    <source>
        <dbReference type="Pfam" id="PF08623"/>
    </source>
</evidence>
<feature type="domain" description="TATA-binding protein interacting (TIP20)" evidence="5">
    <location>
        <begin position="1046"/>
        <end position="1202"/>
    </location>
</feature>
<evidence type="ECO:0000256" key="1">
    <source>
        <dbReference type="ARBA" id="ARBA00007657"/>
    </source>
</evidence>
<evidence type="ECO:0000256" key="2">
    <source>
        <dbReference type="ARBA" id="ARBA00022737"/>
    </source>
</evidence>
<keyword evidence="2" id="KW-0677">Repeat</keyword>
<dbReference type="OrthoDB" id="6260732at2759"/>
<dbReference type="SUPFAM" id="SSF48371">
    <property type="entry name" value="ARM repeat"/>
    <property type="match status" value="1"/>
</dbReference>
<evidence type="ECO:0000256" key="4">
    <source>
        <dbReference type="SAM" id="MobiDB-lite"/>
    </source>
</evidence>
<dbReference type="Gene3D" id="1.25.10.10">
    <property type="entry name" value="Leucine-rich Repeat Variant"/>
    <property type="match status" value="1"/>
</dbReference>
<protein>
    <recommendedName>
        <fullName evidence="5">TATA-binding protein interacting (TIP20) domain-containing protein</fullName>
    </recommendedName>
</protein>
<keyword evidence="3" id="KW-0833">Ubl conjugation pathway</keyword>
<feature type="compositionally biased region" description="Acidic residues" evidence="4">
    <location>
        <begin position="316"/>
        <end position="344"/>
    </location>
</feature>
<dbReference type="PANTHER" id="PTHR12696">
    <property type="entry name" value="TIP120"/>
    <property type="match status" value="1"/>
</dbReference>
<evidence type="ECO:0000313" key="6">
    <source>
        <dbReference type="EMBL" id="EQC40671.1"/>
    </source>
</evidence>
<reference evidence="6 7" key="1">
    <citation type="submission" date="2012-04" db="EMBL/GenBank/DDBJ databases">
        <title>The Genome Sequence of Saprolegnia declina VS20.</title>
        <authorList>
            <consortium name="The Broad Institute Genome Sequencing Platform"/>
            <person name="Russ C."/>
            <person name="Nusbaum C."/>
            <person name="Tyler B."/>
            <person name="van West P."/>
            <person name="Dieguez-Uribeondo J."/>
            <person name="de Bruijn I."/>
            <person name="Tripathy S."/>
            <person name="Jiang R."/>
            <person name="Young S.K."/>
            <person name="Zeng Q."/>
            <person name="Gargeya S."/>
            <person name="Fitzgerald M."/>
            <person name="Haas B."/>
            <person name="Abouelleil A."/>
            <person name="Alvarado L."/>
            <person name="Arachchi H.M."/>
            <person name="Berlin A."/>
            <person name="Chapman S.B."/>
            <person name="Goldberg J."/>
            <person name="Griggs A."/>
            <person name="Gujja S."/>
            <person name="Hansen M."/>
            <person name="Howarth C."/>
            <person name="Imamovic A."/>
            <person name="Larimer J."/>
            <person name="McCowen C."/>
            <person name="Montmayeur A."/>
            <person name="Murphy C."/>
            <person name="Neiman D."/>
            <person name="Pearson M."/>
            <person name="Priest M."/>
            <person name="Roberts A."/>
            <person name="Saif S."/>
            <person name="Shea T."/>
            <person name="Sisk P."/>
            <person name="Sykes S."/>
            <person name="Wortman J."/>
            <person name="Nusbaum C."/>
            <person name="Birren B."/>
        </authorList>
    </citation>
    <scope>NUCLEOTIDE SEQUENCE [LARGE SCALE GENOMIC DNA]</scope>
    <source>
        <strain evidence="6 7">VS20</strain>
    </source>
</reference>
<feature type="region of interest" description="Disordered" evidence="4">
    <location>
        <begin position="314"/>
        <end position="344"/>
    </location>
</feature>
<dbReference type="EMBL" id="JH767135">
    <property type="protein sequence ID" value="EQC40671.1"/>
    <property type="molecule type" value="Genomic_DNA"/>
</dbReference>
<evidence type="ECO:0000313" key="7">
    <source>
        <dbReference type="Proteomes" id="UP000030762"/>
    </source>
</evidence>
<dbReference type="GeneID" id="19942476"/>
<proteinExistence type="inferred from homology"/>
<dbReference type="InterPro" id="IPR011989">
    <property type="entry name" value="ARM-like"/>
</dbReference>
<name>T0R139_SAPDV</name>
<dbReference type="InterPro" id="IPR039852">
    <property type="entry name" value="CAND1/CAND2"/>
</dbReference>
<accession>T0R139</accession>
<dbReference type="eggNOG" id="KOG1824">
    <property type="taxonomic scope" value="Eukaryota"/>
</dbReference>
<comment type="similarity">
    <text evidence="1">Belongs to the CAND family.</text>
</comment>
<dbReference type="InParanoid" id="T0R139"/>
<dbReference type="STRING" id="1156394.T0R139"/>
<dbReference type="InterPro" id="IPR016024">
    <property type="entry name" value="ARM-type_fold"/>
</dbReference>
<keyword evidence="7" id="KW-1185">Reference proteome</keyword>